<protein>
    <submittedName>
        <fullName evidence="1">Uncharacterized protein</fullName>
    </submittedName>
</protein>
<reference evidence="1 2" key="1">
    <citation type="journal article" date="2019" name="Sci. Rep.">
        <title>Orb-weaving spider Araneus ventricosus genome elucidates the spidroin gene catalogue.</title>
        <authorList>
            <person name="Kono N."/>
            <person name="Nakamura H."/>
            <person name="Ohtoshi R."/>
            <person name="Moran D.A.P."/>
            <person name="Shinohara A."/>
            <person name="Yoshida Y."/>
            <person name="Fujiwara M."/>
            <person name="Mori M."/>
            <person name="Tomita M."/>
            <person name="Arakawa K."/>
        </authorList>
    </citation>
    <scope>NUCLEOTIDE SEQUENCE [LARGE SCALE GENOMIC DNA]</scope>
</reference>
<name>A0A4Y2BZB9_ARAVE</name>
<organism evidence="1 2">
    <name type="scientific">Araneus ventricosus</name>
    <name type="common">Orbweaver spider</name>
    <name type="synonym">Epeira ventricosa</name>
    <dbReference type="NCBI Taxonomy" id="182803"/>
    <lineage>
        <taxon>Eukaryota</taxon>
        <taxon>Metazoa</taxon>
        <taxon>Ecdysozoa</taxon>
        <taxon>Arthropoda</taxon>
        <taxon>Chelicerata</taxon>
        <taxon>Arachnida</taxon>
        <taxon>Araneae</taxon>
        <taxon>Araneomorphae</taxon>
        <taxon>Entelegynae</taxon>
        <taxon>Araneoidea</taxon>
        <taxon>Araneidae</taxon>
        <taxon>Araneus</taxon>
    </lineage>
</organism>
<comment type="caution">
    <text evidence="1">The sequence shown here is derived from an EMBL/GenBank/DDBJ whole genome shotgun (WGS) entry which is preliminary data.</text>
</comment>
<dbReference type="AlphaFoldDB" id="A0A4Y2BZB9"/>
<dbReference type="Proteomes" id="UP000499080">
    <property type="component" value="Unassembled WGS sequence"/>
</dbReference>
<dbReference type="EMBL" id="BGPR01000127">
    <property type="protein sequence ID" value="GBL97159.1"/>
    <property type="molecule type" value="Genomic_DNA"/>
</dbReference>
<gene>
    <name evidence="1" type="ORF">AVEN_144602_1</name>
</gene>
<accession>A0A4Y2BZB9</accession>
<proteinExistence type="predicted"/>
<sequence length="136" mass="14618">MVASRRVWSGVLSVCPSHSAVSTTIMVVSTGVWGDVLSDRPSYAHSAVSATVMVVSTWVWGRRSSCQSVPCPFSLSSNYMCPIFVSIGYCGAECLAKSSPLASSLRILTPATTITLLSPLVRTEENSWILVVFWAL</sequence>
<evidence type="ECO:0000313" key="2">
    <source>
        <dbReference type="Proteomes" id="UP000499080"/>
    </source>
</evidence>
<evidence type="ECO:0000313" key="1">
    <source>
        <dbReference type="EMBL" id="GBL97159.1"/>
    </source>
</evidence>
<keyword evidence="2" id="KW-1185">Reference proteome</keyword>